<gene>
    <name evidence="1" type="ORF">NQ318_013329</name>
</gene>
<accession>A0AAV8Y0E7</accession>
<organism evidence="1 2">
    <name type="scientific">Aromia moschata</name>
    <dbReference type="NCBI Taxonomy" id="1265417"/>
    <lineage>
        <taxon>Eukaryota</taxon>
        <taxon>Metazoa</taxon>
        <taxon>Ecdysozoa</taxon>
        <taxon>Arthropoda</taxon>
        <taxon>Hexapoda</taxon>
        <taxon>Insecta</taxon>
        <taxon>Pterygota</taxon>
        <taxon>Neoptera</taxon>
        <taxon>Endopterygota</taxon>
        <taxon>Coleoptera</taxon>
        <taxon>Polyphaga</taxon>
        <taxon>Cucujiformia</taxon>
        <taxon>Chrysomeloidea</taxon>
        <taxon>Cerambycidae</taxon>
        <taxon>Cerambycinae</taxon>
        <taxon>Callichromatini</taxon>
        <taxon>Aromia</taxon>
    </lineage>
</organism>
<dbReference type="EMBL" id="JAPWTK010000266">
    <property type="protein sequence ID" value="KAJ8944145.1"/>
    <property type="molecule type" value="Genomic_DNA"/>
</dbReference>
<dbReference type="AlphaFoldDB" id="A0AAV8Y0E7"/>
<evidence type="ECO:0000313" key="2">
    <source>
        <dbReference type="Proteomes" id="UP001162162"/>
    </source>
</evidence>
<name>A0AAV8Y0E7_9CUCU</name>
<comment type="caution">
    <text evidence="1">The sequence shown here is derived from an EMBL/GenBank/DDBJ whole genome shotgun (WGS) entry which is preliminary data.</text>
</comment>
<dbReference type="Proteomes" id="UP001162162">
    <property type="component" value="Unassembled WGS sequence"/>
</dbReference>
<protein>
    <submittedName>
        <fullName evidence="1">Uncharacterized protein</fullName>
    </submittedName>
</protein>
<keyword evidence="2" id="KW-1185">Reference proteome</keyword>
<reference evidence="1" key="1">
    <citation type="journal article" date="2023" name="Insect Mol. Biol.">
        <title>Genome sequencing provides insights into the evolution of gene families encoding plant cell wall-degrading enzymes in longhorned beetles.</title>
        <authorList>
            <person name="Shin N.R."/>
            <person name="Okamura Y."/>
            <person name="Kirsch R."/>
            <person name="Pauchet Y."/>
        </authorList>
    </citation>
    <scope>NUCLEOTIDE SEQUENCE</scope>
    <source>
        <strain evidence="1">AMC_N1</strain>
    </source>
</reference>
<sequence length="64" mass="7184">MAIVIYLCSNDFIKKIMHGNFYLYLNNLSTLKVIQENTVSSGVLQGQISSYGDNLTTLLNNKIN</sequence>
<evidence type="ECO:0000313" key="1">
    <source>
        <dbReference type="EMBL" id="KAJ8944145.1"/>
    </source>
</evidence>
<proteinExistence type="predicted"/>